<comment type="caution">
    <text evidence="1">The sequence shown here is derived from an EMBL/GenBank/DDBJ whole genome shotgun (WGS) entry which is preliminary data.</text>
</comment>
<organism evidence="1 2">
    <name type="scientific">Amylocarpus encephaloides</name>
    <dbReference type="NCBI Taxonomy" id="45428"/>
    <lineage>
        <taxon>Eukaryota</taxon>
        <taxon>Fungi</taxon>
        <taxon>Dikarya</taxon>
        <taxon>Ascomycota</taxon>
        <taxon>Pezizomycotina</taxon>
        <taxon>Leotiomycetes</taxon>
        <taxon>Helotiales</taxon>
        <taxon>Helotiales incertae sedis</taxon>
        <taxon>Amylocarpus</taxon>
    </lineage>
</organism>
<evidence type="ECO:0000313" key="1">
    <source>
        <dbReference type="EMBL" id="KAG9230140.1"/>
    </source>
</evidence>
<dbReference type="Gene3D" id="2.130.10.10">
    <property type="entry name" value="YVTN repeat-like/Quinoprotein amine dehydrogenase"/>
    <property type="match status" value="1"/>
</dbReference>
<reference evidence="1" key="1">
    <citation type="journal article" date="2021" name="IMA Fungus">
        <title>Genomic characterization of three marine fungi, including Emericellopsis atlantica sp. nov. with signatures of a generalist lifestyle and marine biomass degradation.</title>
        <authorList>
            <person name="Hagestad O.C."/>
            <person name="Hou L."/>
            <person name="Andersen J.H."/>
            <person name="Hansen E.H."/>
            <person name="Altermark B."/>
            <person name="Li C."/>
            <person name="Kuhnert E."/>
            <person name="Cox R.J."/>
            <person name="Crous P.W."/>
            <person name="Spatafora J.W."/>
            <person name="Lail K."/>
            <person name="Amirebrahimi M."/>
            <person name="Lipzen A."/>
            <person name="Pangilinan J."/>
            <person name="Andreopoulos W."/>
            <person name="Hayes R.D."/>
            <person name="Ng V."/>
            <person name="Grigoriev I.V."/>
            <person name="Jackson S.A."/>
            <person name="Sutton T.D.S."/>
            <person name="Dobson A.D.W."/>
            <person name="Rama T."/>
        </authorList>
    </citation>
    <scope>NUCLEOTIDE SEQUENCE</scope>
    <source>
        <strain evidence="1">TRa018bII</strain>
    </source>
</reference>
<protein>
    <submittedName>
        <fullName evidence="1">Uncharacterized protein</fullName>
    </submittedName>
</protein>
<name>A0A9P7YAF8_9HELO</name>
<dbReference type="InterPro" id="IPR015943">
    <property type="entry name" value="WD40/YVTN_repeat-like_dom_sf"/>
</dbReference>
<dbReference type="EMBL" id="MU251698">
    <property type="protein sequence ID" value="KAG9230140.1"/>
    <property type="molecule type" value="Genomic_DNA"/>
</dbReference>
<accession>A0A9P7YAF8</accession>
<keyword evidence="2" id="KW-1185">Reference proteome</keyword>
<dbReference type="AlphaFoldDB" id="A0A9P7YAF8"/>
<dbReference type="SUPFAM" id="SSF50978">
    <property type="entry name" value="WD40 repeat-like"/>
    <property type="match status" value="1"/>
</dbReference>
<dbReference type="OrthoDB" id="3549244at2759"/>
<sequence>MSQLRIALTEYGKWMDIYAILESGDVLRFRRERAVTLRNKIREGHIDAETLEELTHILDHECLCLALGNASNEQNLPRSRAALAPQWTGLLIAELSECLLRTITPKSYYERELQFRALFSALVLQSAQCARAYQATYYQHLWSLIHERHRDLQWLQLPSEELTSEAFRHLESSYLLVATTEYAMKFRKEEPIVVTILLRAVNLALVGGSLAVAAATSVGQGDLISLLKALDNIFRPVRPAPRDCSVDVFVIQELTRIALALSLKSQVSNASNRGTVEEYETSDGDKLASWILDTIYLLLEDYPIEEDVTRPAKVWNWFLAILKRKASGFSDYYYLYGLLDCAVQVGRIVEVEAIPTDLIQRVQTIIGKSVDSSIRWKAMQFLISFRLLERDRLSALQISEADVIEECVIEQNDSLATKWQSRRRRSLVSTAKSVSNITKPGLLEPLVWMEPEIDYSSIQISNAAEFTQMALSRGRFRNYSYYGAGLSPNCCNAFALGEKELLVCPVNAETSQKNPQIDGHFRLAPCAENDFSTARATITNRFLAVLRGAQRLNLSVFQYSKNPDGGKVGSHTFKGWYPICLGMHEGPSCTCIAVGGCSKEIGSIRVFKVIDANGKFTLEMHQTGSTSVLSQPFLNDQPKQIDFSPDGQRLICLTKNNRVLTWLLTDNYEPGDAHFEFQKRYEAGSNARGIESVSFFTTSSSHSYVLCTTSPSSRRKDNGGELPFISPIPDCPAEVPAELQHDCSALGESRPMLAGAVDASGSVAAMLDNEGTVVITRLGSSETFSLCSLRRDSQLGDNRFRNAVERCCTTPISSFQCWNYCEVEQSMFPTWLGCVQETLNTTWGSACQSADRSPILAEATPYPTSFINPSPPLMMKASDNGAASHTSSMASVKIATTGIPVASASPTKIKKNGSTKTLEIFRGGMICTFLLLSTLAL</sequence>
<proteinExistence type="predicted"/>
<dbReference type="InterPro" id="IPR036322">
    <property type="entry name" value="WD40_repeat_dom_sf"/>
</dbReference>
<dbReference type="Proteomes" id="UP000824998">
    <property type="component" value="Unassembled WGS sequence"/>
</dbReference>
<gene>
    <name evidence="1" type="ORF">BJ875DRAFT_499399</name>
</gene>
<evidence type="ECO:0000313" key="2">
    <source>
        <dbReference type="Proteomes" id="UP000824998"/>
    </source>
</evidence>